<dbReference type="OrthoDB" id="9809101at2"/>
<dbReference type="GO" id="GO:0004801">
    <property type="term" value="F:transaldolase activity"/>
    <property type="evidence" value="ECO:0007669"/>
    <property type="project" value="UniProtKB-UniRule"/>
</dbReference>
<name>A0A2N3PZ78_9PROT</name>
<evidence type="ECO:0000313" key="11">
    <source>
        <dbReference type="EMBL" id="PKU25717.1"/>
    </source>
</evidence>
<dbReference type="CDD" id="cd00957">
    <property type="entry name" value="Transaldolase_TalAB"/>
    <property type="match status" value="1"/>
</dbReference>
<dbReference type="Pfam" id="PF00923">
    <property type="entry name" value="TAL_FSA"/>
    <property type="match status" value="1"/>
</dbReference>
<evidence type="ECO:0000256" key="9">
    <source>
        <dbReference type="HAMAP-Rule" id="MF_00492"/>
    </source>
</evidence>
<dbReference type="GO" id="GO:0006098">
    <property type="term" value="P:pentose-phosphate shunt"/>
    <property type="evidence" value="ECO:0007669"/>
    <property type="project" value="UniProtKB-UniRule"/>
</dbReference>
<dbReference type="NCBIfam" id="TIGR00874">
    <property type="entry name" value="talAB"/>
    <property type="match status" value="1"/>
</dbReference>
<keyword evidence="9" id="KW-0963">Cytoplasm</keyword>
<protein>
    <recommendedName>
        <fullName evidence="4 9">Transaldolase</fullName>
        <ecNumber evidence="4 9">2.2.1.2</ecNumber>
    </recommendedName>
</protein>
<comment type="caution">
    <text evidence="11">The sequence shown here is derived from an EMBL/GenBank/DDBJ whole genome shotgun (WGS) entry which is preliminary data.</text>
</comment>
<dbReference type="EMBL" id="PIUM01000003">
    <property type="protein sequence ID" value="PKU25717.1"/>
    <property type="molecule type" value="Genomic_DNA"/>
</dbReference>
<dbReference type="AlphaFoldDB" id="A0A2N3PZ78"/>
<feature type="active site" description="Schiff-base intermediate with substrate" evidence="9">
    <location>
        <position position="136"/>
    </location>
</feature>
<dbReference type="InterPro" id="IPR001585">
    <property type="entry name" value="TAL/FSA"/>
</dbReference>
<evidence type="ECO:0000256" key="5">
    <source>
        <dbReference type="ARBA" id="ARBA00022679"/>
    </source>
</evidence>
<organism evidence="11 12">
    <name type="scientific">Telmatospirillum siberiense</name>
    <dbReference type="NCBI Taxonomy" id="382514"/>
    <lineage>
        <taxon>Bacteria</taxon>
        <taxon>Pseudomonadati</taxon>
        <taxon>Pseudomonadota</taxon>
        <taxon>Alphaproteobacteria</taxon>
        <taxon>Rhodospirillales</taxon>
        <taxon>Rhodospirillaceae</taxon>
        <taxon>Telmatospirillum</taxon>
    </lineage>
</organism>
<evidence type="ECO:0000313" key="12">
    <source>
        <dbReference type="Proteomes" id="UP000233293"/>
    </source>
</evidence>
<evidence type="ECO:0000256" key="3">
    <source>
        <dbReference type="ARBA" id="ARBA00008012"/>
    </source>
</evidence>
<dbReference type="InterPro" id="IPR013785">
    <property type="entry name" value="Aldolase_TIM"/>
</dbReference>
<dbReference type="PANTHER" id="PTHR10683:SF18">
    <property type="entry name" value="TRANSALDOLASE"/>
    <property type="match status" value="1"/>
</dbReference>
<dbReference type="PROSITE" id="PS01054">
    <property type="entry name" value="TRANSALDOLASE_1"/>
    <property type="match status" value="1"/>
</dbReference>
<keyword evidence="6 9" id="KW-0570">Pentose shunt</keyword>
<evidence type="ECO:0000256" key="4">
    <source>
        <dbReference type="ARBA" id="ARBA00013151"/>
    </source>
</evidence>
<keyword evidence="5 9" id="KW-0808">Transferase</keyword>
<dbReference type="Proteomes" id="UP000233293">
    <property type="component" value="Unassembled WGS sequence"/>
</dbReference>
<evidence type="ECO:0000256" key="1">
    <source>
        <dbReference type="ARBA" id="ARBA00003518"/>
    </source>
</evidence>
<comment type="similarity">
    <text evidence="3 9 10">Belongs to the transaldolase family. Type 1 subfamily.</text>
</comment>
<dbReference type="UniPathway" id="UPA00115">
    <property type="reaction ID" value="UER00414"/>
</dbReference>
<comment type="pathway">
    <text evidence="2 9 10">Carbohydrate degradation; pentose phosphate pathway; D-glyceraldehyde 3-phosphate and beta-D-fructose 6-phosphate from D-ribose 5-phosphate and D-xylulose 5-phosphate (non-oxidative stage): step 2/3.</text>
</comment>
<dbReference type="SUPFAM" id="SSF51569">
    <property type="entry name" value="Aldolase"/>
    <property type="match status" value="1"/>
</dbReference>
<evidence type="ECO:0000256" key="6">
    <source>
        <dbReference type="ARBA" id="ARBA00023126"/>
    </source>
</evidence>
<comment type="function">
    <text evidence="1 9 10">Transaldolase is important for the balance of metabolites in the pentose-phosphate pathway.</text>
</comment>
<gene>
    <name evidence="9 11" type="primary">tal</name>
    <name evidence="11" type="ORF">CWS72_03860</name>
</gene>
<evidence type="ECO:0000256" key="8">
    <source>
        <dbReference type="ARBA" id="ARBA00048810"/>
    </source>
</evidence>
<dbReference type="Gene3D" id="3.20.20.70">
    <property type="entry name" value="Aldolase class I"/>
    <property type="match status" value="1"/>
</dbReference>
<dbReference type="InterPro" id="IPR004730">
    <property type="entry name" value="Transaldolase_1"/>
</dbReference>
<comment type="subcellular location">
    <subcellularLocation>
        <location evidence="9">Cytoplasm</location>
    </subcellularLocation>
</comment>
<evidence type="ECO:0000256" key="7">
    <source>
        <dbReference type="ARBA" id="ARBA00023270"/>
    </source>
</evidence>
<evidence type="ECO:0000256" key="2">
    <source>
        <dbReference type="ARBA" id="ARBA00004857"/>
    </source>
</evidence>
<dbReference type="PANTHER" id="PTHR10683">
    <property type="entry name" value="TRANSALDOLASE"/>
    <property type="match status" value="1"/>
</dbReference>
<keyword evidence="12" id="KW-1185">Reference proteome</keyword>
<reference evidence="12" key="1">
    <citation type="submission" date="2017-12" db="EMBL/GenBank/DDBJ databases">
        <title>Draft genome sequence of Telmatospirillum siberiense 26-4b1T, an acidotolerant peatland alphaproteobacterium potentially involved in sulfur cycling.</title>
        <authorList>
            <person name="Hausmann B."/>
            <person name="Pjevac P."/>
            <person name="Schreck K."/>
            <person name="Herbold C.W."/>
            <person name="Daims H."/>
            <person name="Wagner M."/>
            <person name="Pester M."/>
            <person name="Loy A."/>
        </authorList>
    </citation>
    <scope>NUCLEOTIDE SEQUENCE [LARGE SCALE GENOMIC DNA]</scope>
    <source>
        <strain evidence="12">26-4b1</strain>
    </source>
</reference>
<comment type="catalytic activity">
    <reaction evidence="8 9 10">
        <text>D-sedoheptulose 7-phosphate + D-glyceraldehyde 3-phosphate = D-erythrose 4-phosphate + beta-D-fructose 6-phosphate</text>
        <dbReference type="Rhea" id="RHEA:17053"/>
        <dbReference type="ChEBI" id="CHEBI:16897"/>
        <dbReference type="ChEBI" id="CHEBI:57483"/>
        <dbReference type="ChEBI" id="CHEBI:57634"/>
        <dbReference type="ChEBI" id="CHEBI:59776"/>
        <dbReference type="EC" id="2.2.1.2"/>
    </reaction>
</comment>
<accession>A0A2N3PZ78</accession>
<dbReference type="PROSITE" id="PS00958">
    <property type="entry name" value="TRANSALDOLASE_2"/>
    <property type="match status" value="1"/>
</dbReference>
<keyword evidence="7 9" id="KW-0704">Schiff base</keyword>
<dbReference type="GO" id="GO:0005975">
    <property type="term" value="P:carbohydrate metabolic process"/>
    <property type="evidence" value="ECO:0007669"/>
    <property type="project" value="InterPro"/>
</dbReference>
<dbReference type="HAMAP" id="MF_00492">
    <property type="entry name" value="Transaldolase_1"/>
    <property type="match status" value="1"/>
</dbReference>
<dbReference type="FunFam" id="3.20.20.70:FF:000131">
    <property type="entry name" value="Transaldolase"/>
    <property type="match status" value="1"/>
</dbReference>
<dbReference type="EC" id="2.2.1.2" evidence="4 9"/>
<evidence type="ECO:0000256" key="10">
    <source>
        <dbReference type="RuleBase" id="RU004155"/>
    </source>
</evidence>
<sequence length="330" mass="37111">MEDALTQIRRHTVIVADSGDIETIRAFAPEDCTTNPTLILRAARMPAYASLVEEAVAWSRSESGRRGALDEDWVELALDRLAVNFGTELSKIVPGYISTEVNARFSFDTEATIVRAERLISLYKQRGVDPQRILIKIAATWEGIQAAKILEMQGIRCNLTLVFSLVQAAACADARVFLISPFVGRILDWFVKTTGQTYTAETDPGVLSVREIFDYYRRFDYPTIVMGASFRNVAEVEALCGCDRLTVSPALLGELSERRQAVPRLLDPAISRDKSIERLSVDETEFRWRLNQNPMATEKLAEGIRLFHRDTDELRDFIRGIAREPARHAG</sequence>
<dbReference type="GO" id="GO:0005737">
    <property type="term" value="C:cytoplasm"/>
    <property type="evidence" value="ECO:0007669"/>
    <property type="project" value="UniProtKB-SubCell"/>
</dbReference>
<proteinExistence type="inferred from homology"/>
<dbReference type="InterPro" id="IPR018225">
    <property type="entry name" value="Transaldolase_AS"/>
</dbReference>